<dbReference type="RefSeq" id="WP_185764184.1">
    <property type="nucleotide sequence ID" value="NZ_RIBP01000004.1"/>
</dbReference>
<feature type="domain" description="Pirin C-terminal" evidence="5">
    <location>
        <begin position="182"/>
        <end position="291"/>
    </location>
</feature>
<dbReference type="PANTHER" id="PTHR13903">
    <property type="entry name" value="PIRIN-RELATED"/>
    <property type="match status" value="1"/>
</dbReference>
<dbReference type="Proteomes" id="UP000319837">
    <property type="component" value="Unassembled WGS sequence"/>
</dbReference>
<dbReference type="CDD" id="cd02247">
    <property type="entry name" value="cupin_pirin_C"/>
    <property type="match status" value="1"/>
</dbReference>
<dbReference type="EMBL" id="RIBP01000004">
    <property type="protein sequence ID" value="TRZ35617.1"/>
    <property type="molecule type" value="Genomic_DNA"/>
</dbReference>
<organism evidence="6 7">
    <name type="scientific">Niallia circulans</name>
    <name type="common">Bacillus circulans</name>
    <dbReference type="NCBI Taxonomy" id="1397"/>
    <lineage>
        <taxon>Bacteria</taxon>
        <taxon>Bacillati</taxon>
        <taxon>Bacillota</taxon>
        <taxon>Bacilli</taxon>
        <taxon>Bacillales</taxon>
        <taxon>Bacillaceae</taxon>
        <taxon>Niallia</taxon>
    </lineage>
</organism>
<feature type="binding site" evidence="2">
    <location>
        <position position="110"/>
    </location>
    <ligand>
        <name>Fe cation</name>
        <dbReference type="ChEBI" id="CHEBI:24875"/>
    </ligand>
</feature>
<dbReference type="InterPro" id="IPR008778">
    <property type="entry name" value="Pirin_C_dom"/>
</dbReference>
<gene>
    <name evidence="6" type="ORF">CEQ21_08225</name>
</gene>
<feature type="domain" description="Pirin N-terminal" evidence="4">
    <location>
        <begin position="60"/>
        <end position="127"/>
    </location>
</feature>
<keyword evidence="2" id="KW-0408">Iron</keyword>
<dbReference type="PIRSF" id="PIRSF006232">
    <property type="entry name" value="Pirin"/>
    <property type="match status" value="1"/>
</dbReference>
<evidence type="ECO:0000313" key="7">
    <source>
        <dbReference type="Proteomes" id="UP000319837"/>
    </source>
</evidence>
<evidence type="ECO:0000259" key="4">
    <source>
        <dbReference type="Pfam" id="PF02678"/>
    </source>
</evidence>
<dbReference type="AlphaFoldDB" id="A0A553SF49"/>
<accession>A0A553SF49</accession>
<reference evidence="7" key="1">
    <citation type="submission" date="2018-10" db="EMBL/GenBank/DDBJ databases">
        <title>FDA dAtabase for Regulatory Grade micrObial Sequences (FDA-ARGOS): Supporting development and validation of Infectious Disease Dx tests.</title>
        <authorList>
            <person name="Minogue T."/>
            <person name="Wolcott M."/>
            <person name="Wasieloski L."/>
            <person name="Aguilar W."/>
            <person name="Moore D."/>
            <person name="Tallon L."/>
            <person name="Sadzewicz L."/>
            <person name="Sengamalay N."/>
            <person name="Ott S."/>
            <person name="Godinez A."/>
            <person name="Nagaraj S."/>
            <person name="Vavikolanu K."/>
            <person name="Vyas G."/>
            <person name="Nadendla S."/>
            <person name="George J."/>
            <person name="Sichtig H."/>
        </authorList>
    </citation>
    <scope>NUCLEOTIDE SEQUENCE [LARGE SCALE GENOMIC DNA]</scope>
    <source>
        <strain evidence="7">FDAARGOS_343</strain>
    </source>
</reference>
<name>A0A553SF49_NIACI</name>
<comment type="cofactor">
    <cofactor evidence="2">
        <name>Fe cation</name>
        <dbReference type="ChEBI" id="CHEBI:24875"/>
    </cofactor>
    <text evidence="2">Binds 1 Fe cation per subunit.</text>
</comment>
<dbReference type="Gene3D" id="2.60.120.10">
    <property type="entry name" value="Jelly Rolls"/>
    <property type="match status" value="2"/>
</dbReference>
<comment type="similarity">
    <text evidence="1 3">Belongs to the pirin family.</text>
</comment>
<feature type="binding site" evidence="2">
    <location>
        <position position="112"/>
    </location>
    <ligand>
        <name>Fe cation</name>
        <dbReference type="ChEBI" id="CHEBI:24875"/>
    </ligand>
</feature>
<dbReference type="InterPro" id="IPR003829">
    <property type="entry name" value="Pirin_N_dom"/>
</dbReference>
<evidence type="ECO:0000256" key="1">
    <source>
        <dbReference type="ARBA" id="ARBA00008416"/>
    </source>
</evidence>
<protein>
    <submittedName>
        <fullName evidence="6">Pirin family protein</fullName>
    </submittedName>
</protein>
<evidence type="ECO:0000259" key="5">
    <source>
        <dbReference type="Pfam" id="PF05726"/>
    </source>
</evidence>
<feature type="binding site" evidence="2">
    <location>
        <position position="68"/>
    </location>
    <ligand>
        <name>Fe cation</name>
        <dbReference type="ChEBI" id="CHEBI:24875"/>
    </ligand>
</feature>
<sequence>MEKEIVEKQENIFRRDVKNHWYVQYEEAEFPSIQKGWVLPVEGWKDFDPFILMAEDWFKRGAFSDHPHRGFQTITYVVDGRLEHIDNAGGRDILEPGDVQYMNAGWAARHAEEGVGDDIAHTLQLWLNLPKDQKHSDTIYQNIYSENAPIFEFEGGKVKVFSGDIAGVHGPLNSLVPITLSEIILSEGTTYKHQLPENHNAFLYVLSGDMDFGINKVNLQKHGVATLTFNENGTGENQSTLTIKANKRNSKVLIYSGVPIKEEIVPYGPFVMNTMEEIKQAFRDFHHGEFGPPAK</sequence>
<dbReference type="PANTHER" id="PTHR13903:SF8">
    <property type="entry name" value="PIRIN"/>
    <property type="match status" value="1"/>
</dbReference>
<evidence type="ECO:0000313" key="6">
    <source>
        <dbReference type="EMBL" id="TRZ35617.1"/>
    </source>
</evidence>
<dbReference type="InterPro" id="IPR012093">
    <property type="entry name" value="Pirin"/>
</dbReference>
<dbReference type="InterPro" id="IPR011051">
    <property type="entry name" value="RmlC_Cupin_sf"/>
</dbReference>
<dbReference type="Pfam" id="PF02678">
    <property type="entry name" value="Pirin"/>
    <property type="match status" value="1"/>
</dbReference>
<keyword evidence="2" id="KW-0479">Metal-binding</keyword>
<dbReference type="GO" id="GO:0046872">
    <property type="term" value="F:metal ion binding"/>
    <property type="evidence" value="ECO:0007669"/>
    <property type="project" value="UniProtKB-KW"/>
</dbReference>
<dbReference type="InterPro" id="IPR014710">
    <property type="entry name" value="RmlC-like_jellyroll"/>
</dbReference>
<proteinExistence type="inferred from homology"/>
<evidence type="ECO:0000256" key="3">
    <source>
        <dbReference type="RuleBase" id="RU003457"/>
    </source>
</evidence>
<evidence type="ECO:0000256" key="2">
    <source>
        <dbReference type="PIRSR" id="PIRSR006232-1"/>
    </source>
</evidence>
<dbReference type="Pfam" id="PF05726">
    <property type="entry name" value="Pirin_C"/>
    <property type="match status" value="1"/>
</dbReference>
<comment type="caution">
    <text evidence="6">The sequence shown here is derived from an EMBL/GenBank/DDBJ whole genome shotgun (WGS) entry which is preliminary data.</text>
</comment>
<dbReference type="SUPFAM" id="SSF51182">
    <property type="entry name" value="RmlC-like cupins"/>
    <property type="match status" value="1"/>
</dbReference>
<feature type="binding site" evidence="2">
    <location>
        <position position="66"/>
    </location>
    <ligand>
        <name>Fe cation</name>
        <dbReference type="ChEBI" id="CHEBI:24875"/>
    </ligand>
</feature>